<evidence type="ECO:0000256" key="2">
    <source>
        <dbReference type="ARBA" id="ARBA00022692"/>
    </source>
</evidence>
<name>A0ABD0NQX5_CIRMR</name>
<comment type="subcellular location">
    <subcellularLocation>
        <location evidence="1">Membrane</location>
    </subcellularLocation>
</comment>
<evidence type="ECO:0000256" key="1">
    <source>
        <dbReference type="ARBA" id="ARBA00004370"/>
    </source>
</evidence>
<dbReference type="EMBL" id="JAMKFB020000020">
    <property type="protein sequence ID" value="KAL0164252.1"/>
    <property type="molecule type" value="Genomic_DNA"/>
</dbReference>
<protein>
    <submittedName>
        <fullName evidence="8">Uncharacterized protein</fullName>
    </submittedName>
</protein>
<reference evidence="8 9" key="1">
    <citation type="submission" date="2024-05" db="EMBL/GenBank/DDBJ databases">
        <title>Genome sequencing and assembly of Indian major carp, Cirrhinus mrigala (Hamilton, 1822).</title>
        <authorList>
            <person name="Mohindra V."/>
            <person name="Chowdhury L.M."/>
            <person name="Lal K."/>
            <person name="Jena J.K."/>
        </authorList>
    </citation>
    <scope>NUCLEOTIDE SEQUENCE [LARGE SCALE GENOMIC DNA]</scope>
    <source>
        <strain evidence="8">CM1030</strain>
        <tissue evidence="8">Blood</tissue>
    </source>
</reference>
<evidence type="ECO:0000256" key="6">
    <source>
        <dbReference type="ARBA" id="ARBA00022989"/>
    </source>
</evidence>
<keyword evidence="7" id="KW-0472">Membrane</keyword>
<keyword evidence="4" id="KW-0106">Calcium</keyword>
<evidence type="ECO:0000313" key="8">
    <source>
        <dbReference type="EMBL" id="KAL0164252.1"/>
    </source>
</evidence>
<dbReference type="AlphaFoldDB" id="A0ABD0NQX5"/>
<evidence type="ECO:0000256" key="3">
    <source>
        <dbReference type="ARBA" id="ARBA00022737"/>
    </source>
</evidence>
<dbReference type="InterPro" id="IPR015919">
    <property type="entry name" value="Cadherin-like_sf"/>
</dbReference>
<keyword evidence="3" id="KW-0677">Repeat</keyword>
<keyword evidence="6" id="KW-1133">Transmembrane helix</keyword>
<keyword evidence="2" id="KW-0812">Transmembrane</keyword>
<feature type="non-terminal residue" evidence="8">
    <location>
        <position position="1"/>
    </location>
</feature>
<dbReference type="GO" id="GO:0016020">
    <property type="term" value="C:membrane"/>
    <property type="evidence" value="ECO:0007669"/>
    <property type="project" value="UniProtKB-SubCell"/>
</dbReference>
<dbReference type="PANTHER" id="PTHR24025">
    <property type="entry name" value="DESMOGLEIN FAMILY MEMBER"/>
    <property type="match status" value="1"/>
</dbReference>
<evidence type="ECO:0000256" key="4">
    <source>
        <dbReference type="ARBA" id="ARBA00022837"/>
    </source>
</evidence>
<evidence type="ECO:0000313" key="9">
    <source>
        <dbReference type="Proteomes" id="UP001529510"/>
    </source>
</evidence>
<proteinExistence type="predicted"/>
<keyword evidence="5" id="KW-0130">Cell adhesion</keyword>
<keyword evidence="9" id="KW-1185">Reference proteome</keyword>
<dbReference type="Proteomes" id="UP001529510">
    <property type="component" value="Unassembled WGS sequence"/>
</dbReference>
<evidence type="ECO:0000256" key="7">
    <source>
        <dbReference type="ARBA" id="ARBA00023136"/>
    </source>
</evidence>
<feature type="non-terminal residue" evidence="8">
    <location>
        <position position="75"/>
    </location>
</feature>
<gene>
    <name evidence="8" type="ORF">M9458_040005</name>
</gene>
<dbReference type="SUPFAM" id="SSF49313">
    <property type="entry name" value="Cadherin-like"/>
    <property type="match status" value="1"/>
</dbReference>
<dbReference type="GO" id="GO:0007155">
    <property type="term" value="P:cell adhesion"/>
    <property type="evidence" value="ECO:0007669"/>
    <property type="project" value="UniProtKB-KW"/>
</dbReference>
<accession>A0ABD0NQX5</accession>
<comment type="caution">
    <text evidence="8">The sequence shown here is derived from an EMBL/GenBank/DDBJ whole genome shotgun (WGS) entry which is preliminary data.</text>
</comment>
<evidence type="ECO:0000256" key="5">
    <source>
        <dbReference type="ARBA" id="ARBA00022889"/>
    </source>
</evidence>
<sequence length="75" mass="8275">GLDYEKTPLVKLEITARNEVPLVGADLKWIVEDEDEGPEFNPGIMYLKVKENVANGTVIGTYKAVDPEKKNSDGI</sequence>
<dbReference type="InterPro" id="IPR050971">
    <property type="entry name" value="Cadherin-domain_protein"/>
</dbReference>
<dbReference type="PANTHER" id="PTHR24025:SF0">
    <property type="entry name" value="DESMOCOLLIN-2"/>
    <property type="match status" value="1"/>
</dbReference>
<organism evidence="8 9">
    <name type="scientific">Cirrhinus mrigala</name>
    <name type="common">Mrigala</name>
    <dbReference type="NCBI Taxonomy" id="683832"/>
    <lineage>
        <taxon>Eukaryota</taxon>
        <taxon>Metazoa</taxon>
        <taxon>Chordata</taxon>
        <taxon>Craniata</taxon>
        <taxon>Vertebrata</taxon>
        <taxon>Euteleostomi</taxon>
        <taxon>Actinopterygii</taxon>
        <taxon>Neopterygii</taxon>
        <taxon>Teleostei</taxon>
        <taxon>Ostariophysi</taxon>
        <taxon>Cypriniformes</taxon>
        <taxon>Cyprinidae</taxon>
        <taxon>Labeoninae</taxon>
        <taxon>Labeonini</taxon>
        <taxon>Cirrhinus</taxon>
    </lineage>
</organism>